<accession>A0A955I4H9</accession>
<feature type="transmembrane region" description="Helical" evidence="1">
    <location>
        <begin position="64"/>
        <end position="84"/>
    </location>
</feature>
<evidence type="ECO:0000313" key="3">
    <source>
        <dbReference type="Proteomes" id="UP000760819"/>
    </source>
</evidence>
<organism evidence="2 3">
    <name type="scientific">Candidatus Dojkabacteria bacterium</name>
    <dbReference type="NCBI Taxonomy" id="2099670"/>
    <lineage>
        <taxon>Bacteria</taxon>
        <taxon>Candidatus Dojkabacteria</taxon>
    </lineage>
</organism>
<comment type="caution">
    <text evidence="2">The sequence shown here is derived from an EMBL/GenBank/DDBJ whole genome shotgun (WGS) entry which is preliminary data.</text>
</comment>
<keyword evidence="1" id="KW-0812">Transmembrane</keyword>
<gene>
    <name evidence="2" type="ORF">KC640_00555</name>
</gene>
<dbReference type="AlphaFoldDB" id="A0A955I4H9"/>
<reference evidence="2" key="2">
    <citation type="journal article" date="2021" name="Microbiome">
        <title>Successional dynamics and alternative stable states in a saline activated sludge microbial community over 9 years.</title>
        <authorList>
            <person name="Wang Y."/>
            <person name="Ye J."/>
            <person name="Ju F."/>
            <person name="Liu L."/>
            <person name="Boyd J.A."/>
            <person name="Deng Y."/>
            <person name="Parks D.H."/>
            <person name="Jiang X."/>
            <person name="Yin X."/>
            <person name="Woodcroft B.J."/>
            <person name="Tyson G.W."/>
            <person name="Hugenholtz P."/>
            <person name="Polz M.F."/>
            <person name="Zhang T."/>
        </authorList>
    </citation>
    <scope>NUCLEOTIDE SEQUENCE</scope>
    <source>
        <strain evidence="2">HKST-UBA12</strain>
    </source>
</reference>
<feature type="non-terminal residue" evidence="2">
    <location>
        <position position="387"/>
    </location>
</feature>
<keyword evidence="1" id="KW-1133">Transmembrane helix</keyword>
<proteinExistence type="predicted"/>
<name>A0A955I4H9_9BACT</name>
<evidence type="ECO:0000313" key="2">
    <source>
        <dbReference type="EMBL" id="MCA9378895.1"/>
    </source>
</evidence>
<dbReference type="Proteomes" id="UP000760819">
    <property type="component" value="Unassembled WGS sequence"/>
</dbReference>
<keyword evidence="1" id="KW-0472">Membrane</keyword>
<sequence>MPHKKAKKVDRKDEFASLAKQFARGKHGPSAEFSLQLEQRFLRKSGAQRRSFPGSLASLLRPRIALSGVLALALIGAVFVYVRYGSYFEVKYATQGQVAVIAGAEQQQVLAKVYSQNPQLQNKFRSAVKLPAPDATSVPQPSQPAAADSSEISLEVSPYNPSVVNYVISSLQVLTGPISLDCADFHQRPAGTVATTQFIEAVGYQYYKQEVRNSDGEISAYELFTPDQHLLWLGGDQIYSLEIAEPVEQVLEDTSTENVADEQVHLQAEESDATGNVTTTLEVVEADDASEDQVFGVDAEVALLADDEGNRYYEISWPENLTCGEQDLQLINVAKVDSETYDIFAQERYLAEVTDDTLIESVSIESTQQFTDLAKVWDQYQYDYDWP</sequence>
<dbReference type="EMBL" id="JAGQLI010000028">
    <property type="protein sequence ID" value="MCA9378895.1"/>
    <property type="molecule type" value="Genomic_DNA"/>
</dbReference>
<protein>
    <submittedName>
        <fullName evidence="2">Uncharacterized protein</fullName>
    </submittedName>
</protein>
<evidence type="ECO:0000256" key="1">
    <source>
        <dbReference type="SAM" id="Phobius"/>
    </source>
</evidence>
<reference evidence="2" key="1">
    <citation type="submission" date="2020-04" db="EMBL/GenBank/DDBJ databases">
        <authorList>
            <person name="Zhang T."/>
        </authorList>
    </citation>
    <scope>NUCLEOTIDE SEQUENCE</scope>
    <source>
        <strain evidence="2">HKST-UBA12</strain>
    </source>
</reference>